<evidence type="ECO:0000256" key="1">
    <source>
        <dbReference type="ARBA" id="ARBA00005534"/>
    </source>
</evidence>
<gene>
    <name evidence="2" type="ORF">CHH57_19875</name>
</gene>
<dbReference type="InterPro" id="IPR035917">
    <property type="entry name" value="YjbQ-like_sf"/>
</dbReference>
<accession>A0A268F7W6</accession>
<dbReference type="EMBL" id="NPBQ01000124">
    <property type="protein sequence ID" value="PAD81434.1"/>
    <property type="molecule type" value="Genomic_DNA"/>
</dbReference>
<comment type="similarity">
    <text evidence="1">Belongs to the UPF0047 family.</text>
</comment>
<organism evidence="2 3">
    <name type="scientific">Niallia circulans</name>
    <name type="common">Bacillus circulans</name>
    <dbReference type="NCBI Taxonomy" id="1397"/>
    <lineage>
        <taxon>Bacteria</taxon>
        <taxon>Bacillati</taxon>
        <taxon>Bacillota</taxon>
        <taxon>Bacilli</taxon>
        <taxon>Bacillales</taxon>
        <taxon>Bacillaceae</taxon>
        <taxon>Niallia</taxon>
    </lineage>
</organism>
<dbReference type="NCBIfam" id="TIGR00149">
    <property type="entry name" value="TIGR00149_YjbQ"/>
    <property type="match status" value="1"/>
</dbReference>
<dbReference type="Gene3D" id="2.60.120.460">
    <property type="entry name" value="YjbQ-like"/>
    <property type="match status" value="1"/>
</dbReference>
<dbReference type="Proteomes" id="UP000216961">
    <property type="component" value="Unassembled WGS sequence"/>
</dbReference>
<reference evidence="2 3" key="1">
    <citation type="submission" date="2017-07" db="EMBL/GenBank/DDBJ databases">
        <title>Isolation and whole genome analysis of endospore-forming bacteria from heroin.</title>
        <authorList>
            <person name="Kalinowski J."/>
            <person name="Ahrens B."/>
            <person name="Al-Dilaimi A."/>
            <person name="Winkler A."/>
            <person name="Wibberg D."/>
            <person name="Schleenbecker U."/>
            <person name="Ruckert C."/>
            <person name="Wolfel R."/>
            <person name="Grass G."/>
        </authorList>
    </citation>
    <scope>NUCLEOTIDE SEQUENCE [LARGE SCALE GENOMIC DNA]</scope>
    <source>
        <strain evidence="2 3">7521-2</strain>
    </source>
</reference>
<evidence type="ECO:0000313" key="2">
    <source>
        <dbReference type="EMBL" id="PAD81434.1"/>
    </source>
</evidence>
<dbReference type="PANTHER" id="PTHR30615:SF8">
    <property type="entry name" value="UPF0047 PROTEIN C4A8.02C"/>
    <property type="match status" value="1"/>
</dbReference>
<protein>
    <submittedName>
        <fullName evidence="2">Secondary thiamine-phosphate synthase enzyme</fullName>
    </submittedName>
</protein>
<comment type="caution">
    <text evidence="2">The sequence shown here is derived from an EMBL/GenBank/DDBJ whole genome shotgun (WGS) entry which is preliminary data.</text>
</comment>
<dbReference type="RefSeq" id="WP_095333027.1">
    <property type="nucleotide sequence ID" value="NZ_CP026031.1"/>
</dbReference>
<dbReference type="KEGG" id="bcir:C2I06_21520"/>
<dbReference type="PANTHER" id="PTHR30615">
    <property type="entry name" value="UNCHARACTERIZED PROTEIN YJBQ-RELATED"/>
    <property type="match status" value="1"/>
</dbReference>
<dbReference type="InterPro" id="IPR001602">
    <property type="entry name" value="UPF0047_YjbQ-like"/>
</dbReference>
<proteinExistence type="inferred from homology"/>
<evidence type="ECO:0000313" key="3">
    <source>
        <dbReference type="Proteomes" id="UP000216961"/>
    </source>
</evidence>
<dbReference type="AlphaFoldDB" id="A0A268F7W6"/>
<dbReference type="Pfam" id="PF01894">
    <property type="entry name" value="YjbQ"/>
    <property type="match status" value="1"/>
</dbReference>
<dbReference type="SUPFAM" id="SSF111038">
    <property type="entry name" value="YjbQ-like"/>
    <property type="match status" value="1"/>
</dbReference>
<dbReference type="PIRSF" id="PIRSF004681">
    <property type="entry name" value="UCP004681"/>
    <property type="match status" value="1"/>
</dbReference>
<sequence length="143" mass="15975">MKTELLIKHLCSDMETQLIKITEEVKKAVSNSSIENGVVFIICSHTTCGITINESLECVETDILDFLDTIVPVDSPYTHAHFLMSYGTTSGNSPGHLKQMIVGNNCVLPIKNRKLVLGHAQDIYFAEFDGIKNRKYFIQLLGE</sequence>
<name>A0A268F7W6_NIACI</name>